<organism evidence="1">
    <name type="scientific">Solanum chacoense</name>
    <name type="common">Chaco potato</name>
    <dbReference type="NCBI Taxonomy" id="4108"/>
    <lineage>
        <taxon>Eukaryota</taxon>
        <taxon>Viridiplantae</taxon>
        <taxon>Streptophyta</taxon>
        <taxon>Embryophyta</taxon>
        <taxon>Tracheophyta</taxon>
        <taxon>Spermatophyta</taxon>
        <taxon>Magnoliopsida</taxon>
        <taxon>eudicotyledons</taxon>
        <taxon>Gunneridae</taxon>
        <taxon>Pentapetalae</taxon>
        <taxon>asterids</taxon>
        <taxon>lamiids</taxon>
        <taxon>Solanales</taxon>
        <taxon>Solanaceae</taxon>
        <taxon>Solanoideae</taxon>
        <taxon>Solaneae</taxon>
        <taxon>Solanum</taxon>
    </lineage>
</organism>
<reference evidence="1" key="1">
    <citation type="submission" date="2015-12" db="EMBL/GenBank/DDBJ databases">
        <title>Gene expression during late stages of embryo sac development: a critical building block for successful pollen-pistil interactions.</title>
        <authorList>
            <person name="Liu Y."/>
            <person name="Joly V."/>
            <person name="Sabar M."/>
            <person name="Matton D.P."/>
        </authorList>
    </citation>
    <scope>NUCLEOTIDE SEQUENCE</scope>
</reference>
<feature type="non-terminal residue" evidence="1">
    <location>
        <position position="1"/>
    </location>
</feature>
<dbReference type="EMBL" id="GEDG01031491">
    <property type="protein sequence ID" value="JAP11345.1"/>
    <property type="molecule type" value="Transcribed_RNA"/>
</dbReference>
<evidence type="ECO:0000313" key="1">
    <source>
        <dbReference type="EMBL" id="JAP11345.1"/>
    </source>
</evidence>
<accession>A0A0V0GT35</accession>
<protein>
    <submittedName>
        <fullName evidence="1">Putative ovule protein</fullName>
    </submittedName>
</protein>
<dbReference type="AlphaFoldDB" id="A0A0V0GT35"/>
<sequence length="65" mass="7514">HQLTLKPVKEDNKRNINSYVTHTSMTPPVMAISSKPACIMQPLLVKSSQLQRKLSQISIFFRYIR</sequence>
<name>A0A0V0GT35_SOLCH</name>
<proteinExistence type="predicted"/>